<name>A0A919XJ21_9BACL</name>
<dbReference type="Proteomes" id="UP000679779">
    <property type="component" value="Unassembled WGS sequence"/>
</dbReference>
<evidence type="ECO:0000313" key="1">
    <source>
        <dbReference type="EMBL" id="GIO32654.1"/>
    </source>
</evidence>
<dbReference type="SUPFAM" id="SSF48230">
    <property type="entry name" value="Chondroitin AC/alginate lyase"/>
    <property type="match status" value="1"/>
</dbReference>
<reference evidence="1" key="1">
    <citation type="submission" date="2021-03" db="EMBL/GenBank/DDBJ databases">
        <title>Antimicrobial resistance genes in bacteria isolated from Japanese honey, and their potential for conferring macrolide and lincosamide resistance in the American foulbrood pathogen Paenibacillus larvae.</title>
        <authorList>
            <person name="Okamoto M."/>
            <person name="Kumagai M."/>
            <person name="Kanamori H."/>
            <person name="Takamatsu D."/>
        </authorList>
    </citation>
    <scope>NUCLEOTIDE SEQUENCE</scope>
    <source>
        <strain evidence="1">J2TS6</strain>
    </source>
</reference>
<proteinExistence type="predicted"/>
<dbReference type="RefSeq" id="WP_236575466.1">
    <property type="nucleotide sequence ID" value="NZ_BORQ01000004.1"/>
</dbReference>
<evidence type="ECO:0008006" key="3">
    <source>
        <dbReference type="Google" id="ProtNLM"/>
    </source>
</evidence>
<accession>A0A919XJ21</accession>
<dbReference type="Gene3D" id="2.70.98.70">
    <property type="match status" value="1"/>
</dbReference>
<comment type="caution">
    <text evidence="1">The sequence shown here is derived from an EMBL/GenBank/DDBJ whole genome shotgun (WGS) entry which is preliminary data.</text>
</comment>
<protein>
    <recommendedName>
        <fullName evidence="3">Heparinase II/III-like protein</fullName>
    </recommendedName>
</protein>
<gene>
    <name evidence="1" type="ORF">J2TS6_37950</name>
</gene>
<sequence length="595" mass="67279">MTDLRGIVENMAPVDERLYVQIPNAADVRSYLSGANWLREQWDEIEAEGVRLLQARTPELTYALFDLYAKTGSRLEYERAYFERRRRLNTFALLSLRSPETYVAPLLDILWAICDEYTWCIPAHLPGRLADNDIDLFAAETGFALSEIFVLLRQQLPQLVQDRIRREVEGRVLTPFLEHGPYAWETATHNWSAVCAGSVGAAALLLEEDARRLADILARTEQSMEHYLSGFGEDGACLEGIGYWKYGFGYFVYYADLLLTRSRGRMNWFSLEKVERIAEFQQKCFLCGDRVANFSDSHAQSYVHMGLSHKLAERFPGVTPPPAKLRAPYTEDHCSRLAPALRNLLWTRGGIGAGDWEGGSFFLPDAKWLVARHRSGSGAFGFAAKGGSNDEPHNHNDLGHFMLVAEETAFLCDLGAGEYRKGYFGDERYTYDCNGSQGHSVPIVNGSYQAPGAERVAVVLEAAANPDQDRLCMDISRAYPDQGLASLERHLAWDKGDLPCLKLVDEFRFTVPPESITERFVTQIKPHVHEDGSVTLKGAGKRSLRIGFDHGLYRVEVAERSFANHFGGYETWYGIDFHVLQPERNQRLAFVFQFR</sequence>
<evidence type="ECO:0000313" key="2">
    <source>
        <dbReference type="Proteomes" id="UP000679779"/>
    </source>
</evidence>
<dbReference type="AlphaFoldDB" id="A0A919XJ21"/>
<organism evidence="1 2">
    <name type="scientific">Paenibacillus albilobatus</name>
    <dbReference type="NCBI Taxonomy" id="2716884"/>
    <lineage>
        <taxon>Bacteria</taxon>
        <taxon>Bacillati</taxon>
        <taxon>Bacillota</taxon>
        <taxon>Bacilli</taxon>
        <taxon>Bacillales</taxon>
        <taxon>Paenibacillaceae</taxon>
        <taxon>Paenibacillus</taxon>
    </lineage>
</organism>
<dbReference type="Gene3D" id="1.50.10.100">
    <property type="entry name" value="Chondroitin AC/alginate lyase"/>
    <property type="match status" value="1"/>
</dbReference>
<dbReference type="EMBL" id="BORQ01000004">
    <property type="protein sequence ID" value="GIO32654.1"/>
    <property type="molecule type" value="Genomic_DNA"/>
</dbReference>
<keyword evidence="2" id="KW-1185">Reference proteome</keyword>
<dbReference type="InterPro" id="IPR008929">
    <property type="entry name" value="Chondroitin_lyas"/>
</dbReference>